<dbReference type="GO" id="GO:0005737">
    <property type="term" value="C:cytoplasm"/>
    <property type="evidence" value="ECO:0007669"/>
    <property type="project" value="UniProtKB-SubCell"/>
</dbReference>
<evidence type="ECO:0000256" key="3">
    <source>
        <dbReference type="ARBA" id="ARBA00022840"/>
    </source>
</evidence>
<dbReference type="PANTHER" id="PTHR10695:SF46">
    <property type="entry name" value="BIFUNCTIONAL COENZYME A SYNTHASE-RELATED"/>
    <property type="match status" value="1"/>
</dbReference>
<accession>A0A9X3IQY4</accession>
<dbReference type="CDD" id="cd02022">
    <property type="entry name" value="DPCK"/>
    <property type="match status" value="1"/>
</dbReference>
<dbReference type="EC" id="2.7.1.24" evidence="5 6"/>
<dbReference type="Pfam" id="PF01121">
    <property type="entry name" value="CoaE"/>
    <property type="match status" value="1"/>
</dbReference>
<keyword evidence="5 7" id="KW-0808">Transferase</keyword>
<proteinExistence type="inferred from homology"/>
<keyword evidence="4 5" id="KW-0173">Coenzyme A biosynthesis</keyword>
<dbReference type="EMBL" id="JAPNOA010000016">
    <property type="protein sequence ID" value="MCY0964281.1"/>
    <property type="molecule type" value="Genomic_DNA"/>
</dbReference>
<dbReference type="InterPro" id="IPR001977">
    <property type="entry name" value="Depp_CoAkinase"/>
</dbReference>
<dbReference type="Proteomes" id="UP001150830">
    <property type="component" value="Unassembled WGS sequence"/>
</dbReference>
<dbReference type="GO" id="GO:0015937">
    <property type="term" value="P:coenzyme A biosynthetic process"/>
    <property type="evidence" value="ECO:0007669"/>
    <property type="project" value="UniProtKB-UniRule"/>
</dbReference>
<feature type="binding site" evidence="5">
    <location>
        <begin position="13"/>
        <end position="18"/>
    </location>
    <ligand>
        <name>ATP</name>
        <dbReference type="ChEBI" id="CHEBI:30616"/>
    </ligand>
</feature>
<dbReference type="SUPFAM" id="SSF52540">
    <property type="entry name" value="P-loop containing nucleoside triphosphate hydrolases"/>
    <property type="match status" value="1"/>
</dbReference>
<evidence type="ECO:0000256" key="2">
    <source>
        <dbReference type="ARBA" id="ARBA00022741"/>
    </source>
</evidence>
<keyword evidence="5 7" id="KW-0418">Kinase</keyword>
<keyword evidence="2 5" id="KW-0547">Nucleotide-binding</keyword>
<dbReference type="AlphaFoldDB" id="A0A9X3IQY4"/>
<evidence type="ECO:0000256" key="5">
    <source>
        <dbReference type="HAMAP-Rule" id="MF_00376"/>
    </source>
</evidence>
<dbReference type="RefSeq" id="WP_283172498.1">
    <property type="nucleotide sequence ID" value="NZ_JAPNOA010000016.1"/>
</dbReference>
<dbReference type="HAMAP" id="MF_00376">
    <property type="entry name" value="Dephospho_CoA_kinase"/>
    <property type="match status" value="1"/>
</dbReference>
<keyword evidence="5" id="KW-0963">Cytoplasm</keyword>
<evidence type="ECO:0000256" key="4">
    <source>
        <dbReference type="ARBA" id="ARBA00022993"/>
    </source>
</evidence>
<dbReference type="InterPro" id="IPR027417">
    <property type="entry name" value="P-loop_NTPase"/>
</dbReference>
<dbReference type="PROSITE" id="PS51219">
    <property type="entry name" value="DPCK"/>
    <property type="match status" value="1"/>
</dbReference>
<comment type="function">
    <text evidence="5">Catalyzes the phosphorylation of the 3'-hydroxyl group of dephosphocoenzyme A to form coenzyme A.</text>
</comment>
<reference evidence="7" key="1">
    <citation type="submission" date="2022-11" db="EMBL/GenBank/DDBJ databases">
        <title>Parathalassolutuus dongxingensis gen. nov., sp. nov., a novel member of family Oceanospirillaceae isolated from a coastal shrimp pond in Guangxi, China.</title>
        <authorList>
            <person name="Chen H."/>
        </authorList>
    </citation>
    <scope>NUCLEOTIDE SEQUENCE</scope>
    <source>
        <strain evidence="7">G-43</strain>
    </source>
</reference>
<comment type="subcellular location">
    <subcellularLocation>
        <location evidence="5">Cytoplasm</location>
    </subcellularLocation>
</comment>
<dbReference type="GO" id="GO:0005524">
    <property type="term" value="F:ATP binding"/>
    <property type="evidence" value="ECO:0007669"/>
    <property type="project" value="UniProtKB-UniRule"/>
</dbReference>
<evidence type="ECO:0000313" key="8">
    <source>
        <dbReference type="Proteomes" id="UP001150830"/>
    </source>
</evidence>
<comment type="similarity">
    <text evidence="1 5">Belongs to the CoaE family.</text>
</comment>
<organism evidence="7 8">
    <name type="scientific">Parathalassolituus penaei</name>
    <dbReference type="NCBI Taxonomy" id="2997323"/>
    <lineage>
        <taxon>Bacteria</taxon>
        <taxon>Pseudomonadati</taxon>
        <taxon>Pseudomonadota</taxon>
        <taxon>Gammaproteobacteria</taxon>
        <taxon>Oceanospirillales</taxon>
        <taxon>Oceanospirillaceae</taxon>
        <taxon>Parathalassolituus</taxon>
    </lineage>
</organism>
<dbReference type="GO" id="GO:0004140">
    <property type="term" value="F:dephospho-CoA kinase activity"/>
    <property type="evidence" value="ECO:0007669"/>
    <property type="project" value="UniProtKB-UniRule"/>
</dbReference>
<sequence length="205" mass="22773">MTNWILGLTGGIGSGKTAASDYLASKGIAVVDSDLVARAVVEPYQPAWSAIREHFGDAAINADSSLNRGWLRQQVFANPDERRWLEQLTHPLIRARTLEMLAAATSEYVILASPLLLESGQQTLVNHTLVIDVPEDIQVQRACQRDANNEEQIRAIIKAQIPRPERLARANDVADNSGPLNQLYEQLNRLHQSYLDLAKAHHSHE</sequence>
<keyword evidence="3 5" id="KW-0067">ATP-binding</keyword>
<evidence type="ECO:0000313" key="7">
    <source>
        <dbReference type="EMBL" id="MCY0964281.1"/>
    </source>
</evidence>
<dbReference type="PANTHER" id="PTHR10695">
    <property type="entry name" value="DEPHOSPHO-COA KINASE-RELATED"/>
    <property type="match status" value="1"/>
</dbReference>
<evidence type="ECO:0000256" key="1">
    <source>
        <dbReference type="ARBA" id="ARBA00009018"/>
    </source>
</evidence>
<name>A0A9X3IQY4_9GAMM</name>
<gene>
    <name evidence="5 7" type="primary">coaE</name>
    <name evidence="7" type="ORF">OUO13_03710</name>
</gene>
<comment type="caution">
    <text evidence="7">The sequence shown here is derived from an EMBL/GenBank/DDBJ whole genome shotgun (WGS) entry which is preliminary data.</text>
</comment>
<comment type="pathway">
    <text evidence="5">Cofactor biosynthesis; coenzyme A biosynthesis; CoA from (R)-pantothenate: step 5/5.</text>
</comment>
<keyword evidence="8" id="KW-1185">Reference proteome</keyword>
<evidence type="ECO:0000256" key="6">
    <source>
        <dbReference type="NCBIfam" id="TIGR00152"/>
    </source>
</evidence>
<comment type="catalytic activity">
    <reaction evidence="5">
        <text>3'-dephospho-CoA + ATP = ADP + CoA + H(+)</text>
        <dbReference type="Rhea" id="RHEA:18245"/>
        <dbReference type="ChEBI" id="CHEBI:15378"/>
        <dbReference type="ChEBI" id="CHEBI:30616"/>
        <dbReference type="ChEBI" id="CHEBI:57287"/>
        <dbReference type="ChEBI" id="CHEBI:57328"/>
        <dbReference type="ChEBI" id="CHEBI:456216"/>
        <dbReference type="EC" id="2.7.1.24"/>
    </reaction>
</comment>
<dbReference type="NCBIfam" id="TIGR00152">
    <property type="entry name" value="dephospho-CoA kinase"/>
    <property type="match status" value="1"/>
</dbReference>
<dbReference type="Gene3D" id="3.40.50.300">
    <property type="entry name" value="P-loop containing nucleotide triphosphate hydrolases"/>
    <property type="match status" value="1"/>
</dbReference>
<protein>
    <recommendedName>
        <fullName evidence="5 6">Dephospho-CoA kinase</fullName>
        <ecNumber evidence="5 6">2.7.1.24</ecNumber>
    </recommendedName>
    <alternativeName>
        <fullName evidence="5">Dephosphocoenzyme A kinase</fullName>
    </alternativeName>
</protein>